<evidence type="ECO:0000313" key="1">
    <source>
        <dbReference type="EMBL" id="USY19747.1"/>
    </source>
</evidence>
<dbReference type="RefSeq" id="WP_254418939.1">
    <property type="nucleotide sequence ID" value="NZ_BAAAJB010000083.1"/>
</dbReference>
<evidence type="ECO:0000313" key="2">
    <source>
        <dbReference type="Proteomes" id="UP001055940"/>
    </source>
</evidence>
<gene>
    <name evidence="1" type="ORF">NE857_31720</name>
</gene>
<protein>
    <recommendedName>
        <fullName evidence="3">Zinc-ribbon domain-containing protein</fullName>
    </recommendedName>
</protein>
<reference evidence="1" key="1">
    <citation type="submission" date="2022-06" db="EMBL/GenBank/DDBJ databases">
        <authorList>
            <person name="Ping M."/>
        </authorList>
    </citation>
    <scope>NUCLEOTIDE SEQUENCE</scope>
    <source>
        <strain evidence="1">JCM11759T</strain>
    </source>
</reference>
<organism evidence="1 2">
    <name type="scientific">Nocardiopsis exhalans</name>
    <dbReference type="NCBI Taxonomy" id="163604"/>
    <lineage>
        <taxon>Bacteria</taxon>
        <taxon>Bacillati</taxon>
        <taxon>Actinomycetota</taxon>
        <taxon>Actinomycetes</taxon>
        <taxon>Streptosporangiales</taxon>
        <taxon>Nocardiopsidaceae</taxon>
        <taxon>Nocardiopsis</taxon>
    </lineage>
</organism>
<sequence>MTPVPHLTRFRSPFPAPIPAMSPKHDKPIVGQCERCGEYLNAGVRTCPNCGHYNG</sequence>
<name>A0ABY5D6V8_9ACTN</name>
<keyword evidence="2" id="KW-1185">Reference proteome</keyword>
<dbReference type="EMBL" id="CP099837">
    <property type="protein sequence ID" value="USY19747.1"/>
    <property type="molecule type" value="Genomic_DNA"/>
</dbReference>
<evidence type="ECO:0008006" key="3">
    <source>
        <dbReference type="Google" id="ProtNLM"/>
    </source>
</evidence>
<accession>A0ABY5D6V8</accession>
<dbReference type="Proteomes" id="UP001055940">
    <property type="component" value="Chromosome"/>
</dbReference>
<proteinExistence type="predicted"/>